<accession>A0ABM9FM40</accession>
<keyword evidence="2" id="KW-1185">Reference proteome</keyword>
<evidence type="ECO:0000313" key="2">
    <source>
        <dbReference type="Proteomes" id="UP001152658"/>
    </source>
</evidence>
<dbReference type="Proteomes" id="UP001152658">
    <property type="component" value="Unassembled WGS sequence"/>
</dbReference>
<reference evidence="1" key="1">
    <citation type="submission" date="2022-06" db="EMBL/GenBank/DDBJ databases">
        <authorList>
            <person name="Goudenege D."/>
            <person name="Le Roux F."/>
        </authorList>
    </citation>
    <scope>NUCLEOTIDE SEQUENCE</scope>
    <source>
        <strain evidence="1">12-063</strain>
    </source>
</reference>
<name>A0ABM9FM40_9VIBR</name>
<dbReference type="EMBL" id="CALYLK010000091">
    <property type="protein sequence ID" value="CAH8207353.1"/>
    <property type="molecule type" value="Genomic_DNA"/>
</dbReference>
<gene>
    <name evidence="1" type="ORF">VAE063_540001</name>
</gene>
<evidence type="ECO:0000313" key="1">
    <source>
        <dbReference type="EMBL" id="CAH8207353.1"/>
    </source>
</evidence>
<sequence length="115" mass="13436">MSSFEDKDDFYNLNSQDYLRFTLEENSEGQSVANNCIRKNYSFDDKQFAVFESRIVSIKDRFGFIDWKDKNLYFNKLTTDASCSFNDFNVGVKVEVLVGLNFDGDPVVRKIRLKN</sequence>
<proteinExistence type="predicted"/>
<comment type="caution">
    <text evidence="1">The sequence shown here is derived from an EMBL/GenBank/DDBJ whole genome shotgun (WGS) entry which is preliminary data.</text>
</comment>
<protein>
    <submittedName>
        <fullName evidence="1">Uncharacterized protein</fullName>
    </submittedName>
</protein>
<organism evidence="1 2">
    <name type="scientific">Vibrio aestuarianus</name>
    <dbReference type="NCBI Taxonomy" id="28171"/>
    <lineage>
        <taxon>Bacteria</taxon>
        <taxon>Pseudomonadati</taxon>
        <taxon>Pseudomonadota</taxon>
        <taxon>Gammaproteobacteria</taxon>
        <taxon>Vibrionales</taxon>
        <taxon>Vibrionaceae</taxon>
        <taxon>Vibrio</taxon>
    </lineage>
</organism>